<evidence type="ECO:0000313" key="2">
    <source>
        <dbReference type="Proteomes" id="UP000516437"/>
    </source>
</evidence>
<accession>A0A6A1VAI3</accession>
<organism evidence="1 2">
    <name type="scientific">Morella rubra</name>
    <name type="common">Chinese bayberry</name>
    <dbReference type="NCBI Taxonomy" id="262757"/>
    <lineage>
        <taxon>Eukaryota</taxon>
        <taxon>Viridiplantae</taxon>
        <taxon>Streptophyta</taxon>
        <taxon>Embryophyta</taxon>
        <taxon>Tracheophyta</taxon>
        <taxon>Spermatophyta</taxon>
        <taxon>Magnoliopsida</taxon>
        <taxon>eudicotyledons</taxon>
        <taxon>Gunneridae</taxon>
        <taxon>Pentapetalae</taxon>
        <taxon>rosids</taxon>
        <taxon>fabids</taxon>
        <taxon>Fagales</taxon>
        <taxon>Myricaceae</taxon>
        <taxon>Morella</taxon>
    </lineage>
</organism>
<gene>
    <name evidence="1" type="ORF">CJ030_MR6G013204</name>
</gene>
<name>A0A6A1VAI3_9ROSI</name>
<sequence>MLPRCFPRIVILPLSCWCPLPQLIPLGSLLNLVTCRRPLPSVIGFNCLKGSLFPSALPSSRSNSRRPLWCLSFPQKCVVQLPCPRIFISCIVHHLWYRCWTCLLGPRKLHMSVLPPPRNCALLSHCKTKAPSVSLHPRSFPPTDSGLWASKGKPKMWDDKSAQSWVAYKKIFLTFVAIPPMKIEPESVGDPAPDPIVTRAMLGVIPGFFPGSSEKNPTAGSFLLRSKKDLLEIIGFFPEELE</sequence>
<protein>
    <submittedName>
        <fullName evidence="1">Uncharacterized protein</fullName>
    </submittedName>
</protein>
<evidence type="ECO:0000313" key="1">
    <source>
        <dbReference type="EMBL" id="KAB1209804.1"/>
    </source>
</evidence>
<reference evidence="1 2" key="1">
    <citation type="journal article" date="2019" name="Plant Biotechnol. J.">
        <title>The red bayberry genome and genetic basis of sex determination.</title>
        <authorList>
            <person name="Jia H.M."/>
            <person name="Jia H.J."/>
            <person name="Cai Q.L."/>
            <person name="Wang Y."/>
            <person name="Zhao H.B."/>
            <person name="Yang W.F."/>
            <person name="Wang G.Y."/>
            <person name="Li Y.H."/>
            <person name="Zhan D.L."/>
            <person name="Shen Y.T."/>
            <person name="Niu Q.F."/>
            <person name="Chang L."/>
            <person name="Qiu J."/>
            <person name="Zhao L."/>
            <person name="Xie H.B."/>
            <person name="Fu W.Y."/>
            <person name="Jin J."/>
            <person name="Li X.W."/>
            <person name="Jiao Y."/>
            <person name="Zhou C.C."/>
            <person name="Tu T."/>
            <person name="Chai C.Y."/>
            <person name="Gao J.L."/>
            <person name="Fan L.J."/>
            <person name="van de Weg E."/>
            <person name="Wang J.Y."/>
            <person name="Gao Z.S."/>
        </authorList>
    </citation>
    <scope>NUCLEOTIDE SEQUENCE [LARGE SCALE GENOMIC DNA]</scope>
    <source>
        <tissue evidence="1">Leaves</tissue>
    </source>
</reference>
<dbReference type="AlphaFoldDB" id="A0A6A1VAI3"/>
<dbReference type="EMBL" id="RXIC02000024">
    <property type="protein sequence ID" value="KAB1209804.1"/>
    <property type="molecule type" value="Genomic_DNA"/>
</dbReference>
<keyword evidence="2" id="KW-1185">Reference proteome</keyword>
<comment type="caution">
    <text evidence="1">The sequence shown here is derived from an EMBL/GenBank/DDBJ whole genome shotgun (WGS) entry which is preliminary data.</text>
</comment>
<dbReference type="Proteomes" id="UP000516437">
    <property type="component" value="Chromosome 6"/>
</dbReference>
<proteinExistence type="predicted"/>